<keyword evidence="3" id="KW-1185">Reference proteome</keyword>
<proteinExistence type="predicted"/>
<gene>
    <name evidence="2" type="ORF">N658DRAFT_501947</name>
</gene>
<protein>
    <submittedName>
        <fullName evidence="2">Uncharacterized protein</fullName>
    </submittedName>
</protein>
<feature type="region of interest" description="Disordered" evidence="1">
    <location>
        <begin position="227"/>
        <end position="258"/>
    </location>
</feature>
<name>A0AAN6PQY1_9PEZI</name>
<evidence type="ECO:0000256" key="1">
    <source>
        <dbReference type="SAM" id="MobiDB-lite"/>
    </source>
</evidence>
<comment type="caution">
    <text evidence="2">The sequence shown here is derived from an EMBL/GenBank/DDBJ whole genome shotgun (WGS) entry which is preliminary data.</text>
</comment>
<sequence>MADDAKGSPPVPKQVYHTTLTVVDHQRDTAGFIRDVYVLATHTREEAAKAFAFQALEQQLGYSPSDFSEYATRAEDAHLQNWKHGEGVMVYARAQNQEFLIGLDTKPNTESLTATPEDNSALLQLPPGHDHLHYVLQSQTDYNEDSLRSGSLQTTEIQGCYMRRADALAAARAILQKDHDRDEFAQYDDRDDTQSDGEWPFGEDVVVHAVAETGENYTVAVKTAQGAHKKHGRSKMTMDSEACPGYNTKRYPGQYEAD</sequence>
<accession>A0AAN6PQY1</accession>
<dbReference type="EMBL" id="MU863737">
    <property type="protein sequence ID" value="KAK4096128.1"/>
    <property type="molecule type" value="Genomic_DNA"/>
</dbReference>
<dbReference type="Proteomes" id="UP001305647">
    <property type="component" value="Unassembled WGS sequence"/>
</dbReference>
<reference evidence="2" key="2">
    <citation type="submission" date="2023-05" db="EMBL/GenBank/DDBJ databases">
        <authorList>
            <consortium name="Lawrence Berkeley National Laboratory"/>
            <person name="Steindorff A."/>
            <person name="Hensen N."/>
            <person name="Bonometti L."/>
            <person name="Westerberg I."/>
            <person name="Brannstrom I.O."/>
            <person name="Guillou S."/>
            <person name="Cros-Aarteil S."/>
            <person name="Calhoun S."/>
            <person name="Haridas S."/>
            <person name="Kuo A."/>
            <person name="Mondo S."/>
            <person name="Pangilinan J."/>
            <person name="Riley R."/>
            <person name="Labutti K."/>
            <person name="Andreopoulos B."/>
            <person name="Lipzen A."/>
            <person name="Chen C."/>
            <person name="Yanf M."/>
            <person name="Daum C."/>
            <person name="Ng V."/>
            <person name="Clum A."/>
            <person name="Ohm R."/>
            <person name="Martin F."/>
            <person name="Silar P."/>
            <person name="Natvig D."/>
            <person name="Lalanne C."/>
            <person name="Gautier V."/>
            <person name="Ament-Velasquez S.L."/>
            <person name="Kruys A."/>
            <person name="Hutchinson M.I."/>
            <person name="Powell A.J."/>
            <person name="Barry K."/>
            <person name="Miller A.N."/>
            <person name="Grigoriev I.V."/>
            <person name="Debuchy R."/>
            <person name="Gladieux P."/>
            <person name="Thoren M.H."/>
            <person name="Johannesson H."/>
        </authorList>
    </citation>
    <scope>NUCLEOTIDE SEQUENCE</scope>
    <source>
        <strain evidence="2">CBS 757.83</strain>
    </source>
</reference>
<reference evidence="2" key="1">
    <citation type="journal article" date="2023" name="Mol. Phylogenet. Evol.">
        <title>Genome-scale phylogeny and comparative genomics of the fungal order Sordariales.</title>
        <authorList>
            <person name="Hensen N."/>
            <person name="Bonometti L."/>
            <person name="Westerberg I."/>
            <person name="Brannstrom I.O."/>
            <person name="Guillou S."/>
            <person name="Cros-Aarteil S."/>
            <person name="Calhoun S."/>
            <person name="Haridas S."/>
            <person name="Kuo A."/>
            <person name="Mondo S."/>
            <person name="Pangilinan J."/>
            <person name="Riley R."/>
            <person name="LaButti K."/>
            <person name="Andreopoulos B."/>
            <person name="Lipzen A."/>
            <person name="Chen C."/>
            <person name="Yan M."/>
            <person name="Daum C."/>
            <person name="Ng V."/>
            <person name="Clum A."/>
            <person name="Steindorff A."/>
            <person name="Ohm R.A."/>
            <person name="Martin F."/>
            <person name="Silar P."/>
            <person name="Natvig D.O."/>
            <person name="Lalanne C."/>
            <person name="Gautier V."/>
            <person name="Ament-Velasquez S.L."/>
            <person name="Kruys A."/>
            <person name="Hutchinson M.I."/>
            <person name="Powell A.J."/>
            <person name="Barry K."/>
            <person name="Miller A.N."/>
            <person name="Grigoriev I.V."/>
            <person name="Debuchy R."/>
            <person name="Gladieux P."/>
            <person name="Hiltunen Thoren M."/>
            <person name="Johannesson H."/>
        </authorList>
    </citation>
    <scope>NUCLEOTIDE SEQUENCE</scope>
    <source>
        <strain evidence="2">CBS 757.83</strain>
    </source>
</reference>
<organism evidence="2 3">
    <name type="scientific">Parathielavia hyrcaniae</name>
    <dbReference type="NCBI Taxonomy" id="113614"/>
    <lineage>
        <taxon>Eukaryota</taxon>
        <taxon>Fungi</taxon>
        <taxon>Dikarya</taxon>
        <taxon>Ascomycota</taxon>
        <taxon>Pezizomycotina</taxon>
        <taxon>Sordariomycetes</taxon>
        <taxon>Sordariomycetidae</taxon>
        <taxon>Sordariales</taxon>
        <taxon>Chaetomiaceae</taxon>
        <taxon>Parathielavia</taxon>
    </lineage>
</organism>
<evidence type="ECO:0000313" key="3">
    <source>
        <dbReference type="Proteomes" id="UP001305647"/>
    </source>
</evidence>
<evidence type="ECO:0000313" key="2">
    <source>
        <dbReference type="EMBL" id="KAK4096128.1"/>
    </source>
</evidence>
<dbReference type="AlphaFoldDB" id="A0AAN6PQY1"/>